<dbReference type="PANTHER" id="PTHR10290:SF24">
    <property type="entry name" value="DNA TOPOISOMERASE I"/>
    <property type="match status" value="1"/>
</dbReference>
<dbReference type="Proteomes" id="UP001311232">
    <property type="component" value="Unassembled WGS sequence"/>
</dbReference>
<feature type="coiled-coil region" evidence="5">
    <location>
        <begin position="284"/>
        <end position="311"/>
    </location>
</feature>
<name>A0AAV9RLK8_9TELE</name>
<comment type="caution">
    <text evidence="8">The sequence shown here is derived from an EMBL/GenBank/DDBJ whole genome shotgun (WGS) entry which is preliminary data.</text>
</comment>
<feature type="compositionally biased region" description="Basic and acidic residues" evidence="6">
    <location>
        <begin position="1"/>
        <end position="13"/>
    </location>
</feature>
<protein>
    <recommendedName>
        <fullName evidence="7">DNA topoisomerase I DNA binding eukaryotic-type domain-containing protein</fullName>
    </recommendedName>
</protein>
<feature type="region of interest" description="Disordered" evidence="6">
    <location>
        <begin position="1"/>
        <end position="154"/>
    </location>
</feature>
<evidence type="ECO:0000256" key="4">
    <source>
        <dbReference type="ARBA" id="ARBA00023235"/>
    </source>
</evidence>
<dbReference type="FunFam" id="1.10.10.41:FF:000001">
    <property type="entry name" value="DNA topoisomerase I"/>
    <property type="match status" value="1"/>
</dbReference>
<evidence type="ECO:0000256" key="1">
    <source>
        <dbReference type="ARBA" id="ARBA00006645"/>
    </source>
</evidence>
<dbReference type="InterPro" id="IPR051062">
    <property type="entry name" value="Topoisomerase_IB"/>
</dbReference>
<gene>
    <name evidence="8" type="ORF">CRENBAI_013535</name>
</gene>
<feature type="domain" description="DNA topoisomerase I DNA binding eukaryotic-type" evidence="7">
    <location>
        <begin position="189"/>
        <end position="367"/>
    </location>
</feature>
<sequence>MGRENDAKGDAKTKQKGSKLKRLSDRERAGSGGDLTKNSQTPTKSKEKIKNTGSPKKVKTLKVESLEPVSSSSDLVKQEPQDEDFTVKRKGLKRKRVKDELTEASQSAVSSASKSRVGHLGDEEAQRRKSRKKTEKTLKKEEGEHLVSKKAKRTKEEIEEARQLKIKKKEEEEQNRWRWWEEEKYEDGVKWKFLEHNGPYFPPEYQPLPDNVNFFYNGEKVKLSLAAEEVAVFFAQMLDHEYTTKKVFRENFFKDWRKEMTPEERSLIKDLEMCDFREIHAMHKARVEARKSMSKEEKQALKEANQKIVEEYGYCLLDHHKERIGNFKIEPPGLFRGRGEHPKQGMLKKRIQPEDVIINCGNNSQRTTSQTGLLGCEGSPVMAVGHLRQQDMAMFSRLGRASDQSGHNLSVHSVLWAAARHPSSGEDDLVVSGHYRPKVHYNQKNLTDASMLQDSTRGIFRASAVHKGSFRFPRFFIKFDKIYQAISGNNRLTQSEQNLSSTC</sequence>
<evidence type="ECO:0000256" key="2">
    <source>
        <dbReference type="ARBA" id="ARBA00023029"/>
    </source>
</evidence>
<organism evidence="8 9">
    <name type="scientific">Crenichthys baileyi</name>
    <name type="common">White River springfish</name>
    <dbReference type="NCBI Taxonomy" id="28760"/>
    <lineage>
        <taxon>Eukaryota</taxon>
        <taxon>Metazoa</taxon>
        <taxon>Chordata</taxon>
        <taxon>Craniata</taxon>
        <taxon>Vertebrata</taxon>
        <taxon>Euteleostomi</taxon>
        <taxon>Actinopterygii</taxon>
        <taxon>Neopterygii</taxon>
        <taxon>Teleostei</taxon>
        <taxon>Neoteleostei</taxon>
        <taxon>Acanthomorphata</taxon>
        <taxon>Ovalentaria</taxon>
        <taxon>Atherinomorphae</taxon>
        <taxon>Cyprinodontiformes</taxon>
        <taxon>Goodeidae</taxon>
        <taxon>Crenichthys</taxon>
    </lineage>
</organism>
<dbReference type="GO" id="GO:0005730">
    <property type="term" value="C:nucleolus"/>
    <property type="evidence" value="ECO:0007669"/>
    <property type="project" value="TreeGrafter"/>
</dbReference>
<evidence type="ECO:0000256" key="6">
    <source>
        <dbReference type="SAM" id="MobiDB-lite"/>
    </source>
</evidence>
<evidence type="ECO:0000256" key="5">
    <source>
        <dbReference type="SAM" id="Coils"/>
    </source>
</evidence>
<dbReference type="InterPro" id="IPR036202">
    <property type="entry name" value="TopoI_DNA-bd_euk_N_sf"/>
</dbReference>
<evidence type="ECO:0000313" key="8">
    <source>
        <dbReference type="EMBL" id="KAK5609890.1"/>
    </source>
</evidence>
<reference evidence="8 9" key="1">
    <citation type="submission" date="2021-06" db="EMBL/GenBank/DDBJ databases">
        <authorList>
            <person name="Palmer J.M."/>
        </authorList>
    </citation>
    <scope>NUCLEOTIDE SEQUENCE [LARGE SCALE GENOMIC DNA]</scope>
    <source>
        <strain evidence="8 9">MEX-2019</strain>
        <tissue evidence="8">Muscle</tissue>
    </source>
</reference>
<dbReference type="GO" id="GO:0003917">
    <property type="term" value="F:DNA topoisomerase type I (single strand cut, ATP-independent) activity"/>
    <property type="evidence" value="ECO:0007669"/>
    <property type="project" value="InterPro"/>
</dbReference>
<dbReference type="GO" id="GO:0006260">
    <property type="term" value="P:DNA replication"/>
    <property type="evidence" value="ECO:0007669"/>
    <property type="project" value="TreeGrafter"/>
</dbReference>
<keyword evidence="5" id="KW-0175">Coiled coil</keyword>
<dbReference type="InterPro" id="IPR013034">
    <property type="entry name" value="DNA_topo_DNA_db_N_dom1"/>
</dbReference>
<evidence type="ECO:0000259" key="7">
    <source>
        <dbReference type="Pfam" id="PF02919"/>
    </source>
</evidence>
<dbReference type="SUPFAM" id="SSF56741">
    <property type="entry name" value="Eukaryotic DNA topoisomerase I, N-terminal DNA-binding fragment"/>
    <property type="match status" value="1"/>
</dbReference>
<dbReference type="PANTHER" id="PTHR10290">
    <property type="entry name" value="DNA TOPOISOMERASE I"/>
    <property type="match status" value="1"/>
</dbReference>
<accession>A0AAV9RLK8</accession>
<dbReference type="AlphaFoldDB" id="A0AAV9RLK8"/>
<feature type="compositionally biased region" description="Basic and acidic residues" evidence="6">
    <location>
        <begin position="135"/>
        <end position="147"/>
    </location>
</feature>
<dbReference type="GO" id="GO:0007059">
    <property type="term" value="P:chromosome segregation"/>
    <property type="evidence" value="ECO:0007669"/>
    <property type="project" value="TreeGrafter"/>
</dbReference>
<dbReference type="Gene3D" id="2.170.11.10">
    <property type="entry name" value="DNA Topoisomerase I, domain 2"/>
    <property type="match status" value="1"/>
</dbReference>
<dbReference type="Pfam" id="PF02919">
    <property type="entry name" value="Topoisom_I_N"/>
    <property type="match status" value="1"/>
</dbReference>
<dbReference type="GO" id="GO:0003677">
    <property type="term" value="F:DNA binding"/>
    <property type="evidence" value="ECO:0007669"/>
    <property type="project" value="UniProtKB-KW"/>
</dbReference>
<evidence type="ECO:0000256" key="3">
    <source>
        <dbReference type="ARBA" id="ARBA00023125"/>
    </source>
</evidence>
<keyword evidence="3" id="KW-0238">DNA-binding</keyword>
<dbReference type="InterPro" id="IPR008336">
    <property type="entry name" value="TopoI_DNA-bd_euk"/>
</dbReference>
<dbReference type="EMBL" id="JAHHUM010001732">
    <property type="protein sequence ID" value="KAK5609890.1"/>
    <property type="molecule type" value="Genomic_DNA"/>
</dbReference>
<comment type="similarity">
    <text evidence="1">Belongs to the type IB topoisomerase family.</text>
</comment>
<evidence type="ECO:0000313" key="9">
    <source>
        <dbReference type="Proteomes" id="UP001311232"/>
    </source>
</evidence>
<keyword evidence="2" id="KW-0799">Topoisomerase</keyword>
<dbReference type="Gene3D" id="1.10.10.41">
    <property type="entry name" value="Yeast DNA topoisomerase - domain 1"/>
    <property type="match status" value="1"/>
</dbReference>
<feature type="compositionally biased region" description="Low complexity" evidence="6">
    <location>
        <begin position="104"/>
        <end position="115"/>
    </location>
</feature>
<keyword evidence="4" id="KW-0413">Isomerase</keyword>
<dbReference type="InterPro" id="IPR013030">
    <property type="entry name" value="DNA_topo_DNA_db_N_dom2"/>
</dbReference>
<keyword evidence="9" id="KW-1185">Reference proteome</keyword>
<dbReference type="GO" id="GO:0005694">
    <property type="term" value="C:chromosome"/>
    <property type="evidence" value="ECO:0007669"/>
    <property type="project" value="InterPro"/>
</dbReference>
<proteinExistence type="inferred from homology"/>
<dbReference type="GO" id="GO:0006265">
    <property type="term" value="P:DNA topological change"/>
    <property type="evidence" value="ECO:0007669"/>
    <property type="project" value="InterPro"/>
</dbReference>